<feature type="region of interest" description="Disordered" evidence="1">
    <location>
        <begin position="180"/>
        <end position="205"/>
    </location>
</feature>
<comment type="caution">
    <text evidence="3">The sequence shown here is derived from an EMBL/GenBank/DDBJ whole genome shotgun (WGS) entry which is preliminary data.</text>
</comment>
<feature type="region of interest" description="Disordered" evidence="1">
    <location>
        <begin position="87"/>
        <end position="118"/>
    </location>
</feature>
<sequence length="232" mass="22151">MPTTTTTITALLALTIAASTAAQSSCAVSYRNICCDGTIRGKNAGDLSQIVCCQGDTGSPKINIASNTEPTCTAGNAVPFASLSSTQGTASSTASSSSSSSSSSDDDDDDDDSGTTRLSWTTGTQYLASSTVSNGCTALVYTSAQATAKNIDCGNGGIVSSGSSATVIGSGNGINSGMSTTGSASASTTTGSAGGASMSSVSGSQGVAPTSGVGSAAAAMALAGGMFAVAAW</sequence>
<feature type="chain" id="PRO_5014390911" evidence="2">
    <location>
        <begin position="23"/>
        <end position="232"/>
    </location>
</feature>
<reference evidence="3 4" key="1">
    <citation type="submission" date="2017-06" db="EMBL/GenBank/DDBJ databases">
        <title>Draft genome sequence of a variant of Elsinoe murrayae.</title>
        <authorList>
            <person name="Cheng Q."/>
        </authorList>
    </citation>
    <scope>NUCLEOTIDE SEQUENCE [LARGE SCALE GENOMIC DNA]</scope>
    <source>
        <strain evidence="3 4">CQ-2017a</strain>
    </source>
</reference>
<evidence type="ECO:0000313" key="3">
    <source>
        <dbReference type="EMBL" id="PNS14899.1"/>
    </source>
</evidence>
<gene>
    <name evidence="3" type="ORF">CAC42_2128</name>
</gene>
<feature type="compositionally biased region" description="Low complexity" evidence="1">
    <location>
        <begin position="87"/>
        <end position="103"/>
    </location>
</feature>
<organism evidence="3 4">
    <name type="scientific">Sphaceloma murrayae</name>
    <dbReference type="NCBI Taxonomy" id="2082308"/>
    <lineage>
        <taxon>Eukaryota</taxon>
        <taxon>Fungi</taxon>
        <taxon>Dikarya</taxon>
        <taxon>Ascomycota</taxon>
        <taxon>Pezizomycotina</taxon>
        <taxon>Dothideomycetes</taxon>
        <taxon>Dothideomycetidae</taxon>
        <taxon>Myriangiales</taxon>
        <taxon>Elsinoaceae</taxon>
        <taxon>Sphaceloma</taxon>
    </lineage>
</organism>
<dbReference type="InParanoid" id="A0A2K1QJ29"/>
<keyword evidence="2" id="KW-0732">Signal</keyword>
<dbReference type="AlphaFoldDB" id="A0A2K1QJ29"/>
<evidence type="ECO:0000256" key="2">
    <source>
        <dbReference type="SAM" id="SignalP"/>
    </source>
</evidence>
<proteinExistence type="predicted"/>
<evidence type="ECO:0000313" key="4">
    <source>
        <dbReference type="Proteomes" id="UP000243797"/>
    </source>
</evidence>
<feature type="signal peptide" evidence="2">
    <location>
        <begin position="1"/>
        <end position="22"/>
    </location>
</feature>
<protein>
    <submittedName>
        <fullName evidence="3">Uncharacterized protein</fullName>
    </submittedName>
</protein>
<accession>A0A2K1QJ29</accession>
<keyword evidence="4" id="KW-1185">Reference proteome</keyword>
<dbReference type="EMBL" id="NKHZ01000081">
    <property type="protein sequence ID" value="PNS14899.1"/>
    <property type="molecule type" value="Genomic_DNA"/>
</dbReference>
<feature type="compositionally biased region" description="Acidic residues" evidence="1">
    <location>
        <begin position="104"/>
        <end position="113"/>
    </location>
</feature>
<name>A0A2K1QJ29_9PEZI</name>
<evidence type="ECO:0000256" key="1">
    <source>
        <dbReference type="SAM" id="MobiDB-lite"/>
    </source>
</evidence>
<dbReference type="Proteomes" id="UP000243797">
    <property type="component" value="Unassembled WGS sequence"/>
</dbReference>